<dbReference type="Gene3D" id="1.10.8.500">
    <property type="entry name" value="HAMP domain in histidine kinase"/>
    <property type="match status" value="1"/>
</dbReference>
<dbReference type="SUPFAM" id="SSF55874">
    <property type="entry name" value="ATPase domain of HSP90 chaperone/DNA topoisomerase II/histidine kinase"/>
    <property type="match status" value="1"/>
</dbReference>
<dbReference type="SUPFAM" id="SSF103190">
    <property type="entry name" value="Sensory domain-like"/>
    <property type="match status" value="1"/>
</dbReference>
<comment type="subcellular location">
    <subcellularLocation>
        <location evidence="2">Cell membrane</location>
        <topology evidence="2">Multi-pass membrane protein</topology>
    </subcellularLocation>
</comment>
<feature type="domain" description="HAMP" evidence="17">
    <location>
        <begin position="193"/>
        <end position="245"/>
    </location>
</feature>
<dbReference type="AlphaFoldDB" id="A0A938XQ24"/>
<dbReference type="CDD" id="cd06225">
    <property type="entry name" value="HAMP"/>
    <property type="match status" value="1"/>
</dbReference>
<feature type="coiled-coil region" evidence="14">
    <location>
        <begin position="230"/>
        <end position="257"/>
    </location>
</feature>
<dbReference type="SMART" id="SM00388">
    <property type="entry name" value="HisKA"/>
    <property type="match status" value="1"/>
</dbReference>
<gene>
    <name evidence="18" type="ORF">JOC47_000273</name>
</gene>
<evidence type="ECO:0000256" key="8">
    <source>
        <dbReference type="ARBA" id="ARBA00022741"/>
    </source>
</evidence>
<evidence type="ECO:0000256" key="12">
    <source>
        <dbReference type="ARBA" id="ARBA00023012"/>
    </source>
</evidence>
<comment type="caution">
    <text evidence="18">The sequence shown here is derived from an EMBL/GenBank/DDBJ whole genome shotgun (WGS) entry which is preliminary data.</text>
</comment>
<dbReference type="PANTHER" id="PTHR45453">
    <property type="entry name" value="PHOSPHATE REGULON SENSOR PROTEIN PHOR"/>
    <property type="match status" value="1"/>
</dbReference>
<dbReference type="EC" id="2.7.13.3" evidence="3"/>
<evidence type="ECO:0000313" key="18">
    <source>
        <dbReference type="EMBL" id="MBM7555449.1"/>
    </source>
</evidence>
<evidence type="ECO:0000313" key="19">
    <source>
        <dbReference type="Proteomes" id="UP000774000"/>
    </source>
</evidence>
<evidence type="ECO:0000256" key="3">
    <source>
        <dbReference type="ARBA" id="ARBA00012438"/>
    </source>
</evidence>
<dbReference type="GO" id="GO:0005886">
    <property type="term" value="C:plasma membrane"/>
    <property type="evidence" value="ECO:0007669"/>
    <property type="project" value="UniProtKB-SubCell"/>
</dbReference>
<dbReference type="InterPro" id="IPR003661">
    <property type="entry name" value="HisK_dim/P_dom"/>
</dbReference>
<dbReference type="InterPro" id="IPR000014">
    <property type="entry name" value="PAS"/>
</dbReference>
<keyword evidence="9 18" id="KW-0418">Kinase</keyword>
<dbReference type="InterPro" id="IPR003594">
    <property type="entry name" value="HATPase_dom"/>
</dbReference>
<evidence type="ECO:0000256" key="4">
    <source>
        <dbReference type="ARBA" id="ARBA00022475"/>
    </source>
</evidence>
<keyword evidence="10" id="KW-0067">ATP-binding</keyword>
<dbReference type="NCBIfam" id="NF046044">
    <property type="entry name" value="PnpS"/>
    <property type="match status" value="1"/>
</dbReference>
<keyword evidence="7 15" id="KW-0812">Transmembrane</keyword>
<evidence type="ECO:0000256" key="10">
    <source>
        <dbReference type="ARBA" id="ARBA00022840"/>
    </source>
</evidence>
<comment type="catalytic activity">
    <reaction evidence="1">
        <text>ATP + protein L-histidine = ADP + protein N-phospho-L-histidine.</text>
        <dbReference type="EC" id="2.7.13.3"/>
    </reaction>
</comment>
<keyword evidence="6 18" id="KW-0808">Transferase</keyword>
<feature type="transmembrane region" description="Helical" evidence="15">
    <location>
        <begin position="169"/>
        <end position="189"/>
    </location>
</feature>
<dbReference type="InterPro" id="IPR013767">
    <property type="entry name" value="PAS_fold"/>
</dbReference>
<keyword evidence="11 15" id="KW-1133">Transmembrane helix</keyword>
<evidence type="ECO:0000256" key="14">
    <source>
        <dbReference type="SAM" id="Coils"/>
    </source>
</evidence>
<proteinExistence type="predicted"/>
<dbReference type="SMART" id="SM00387">
    <property type="entry name" value="HATPase_c"/>
    <property type="match status" value="1"/>
</dbReference>
<dbReference type="GO" id="GO:0005524">
    <property type="term" value="F:ATP binding"/>
    <property type="evidence" value="ECO:0007669"/>
    <property type="project" value="UniProtKB-KW"/>
</dbReference>
<dbReference type="CDD" id="cd00075">
    <property type="entry name" value="HATPase"/>
    <property type="match status" value="1"/>
</dbReference>
<dbReference type="NCBIfam" id="TIGR00229">
    <property type="entry name" value="sensory_box"/>
    <property type="match status" value="1"/>
</dbReference>
<keyword evidence="13 15" id="KW-0472">Membrane</keyword>
<organism evidence="18 19">
    <name type="scientific">Halanaerobacter jeridensis</name>
    <dbReference type="NCBI Taxonomy" id="706427"/>
    <lineage>
        <taxon>Bacteria</taxon>
        <taxon>Bacillati</taxon>
        <taxon>Bacillota</taxon>
        <taxon>Clostridia</taxon>
        <taxon>Halanaerobiales</taxon>
        <taxon>Halobacteroidaceae</taxon>
        <taxon>Halanaerobacter</taxon>
    </lineage>
</organism>
<dbReference type="CDD" id="cd00130">
    <property type="entry name" value="PAS"/>
    <property type="match status" value="1"/>
</dbReference>
<dbReference type="FunFam" id="3.30.565.10:FF:000006">
    <property type="entry name" value="Sensor histidine kinase WalK"/>
    <property type="match status" value="1"/>
</dbReference>
<reference evidence="18" key="1">
    <citation type="submission" date="2021-01" db="EMBL/GenBank/DDBJ databases">
        <title>Genomic Encyclopedia of Type Strains, Phase IV (KMG-IV): sequencing the most valuable type-strain genomes for metagenomic binning, comparative biology and taxonomic classification.</title>
        <authorList>
            <person name="Goeker M."/>
        </authorList>
    </citation>
    <scope>NUCLEOTIDE SEQUENCE</scope>
    <source>
        <strain evidence="18">DSM 23230</strain>
    </source>
</reference>
<dbReference type="Pfam" id="PF00512">
    <property type="entry name" value="HisKA"/>
    <property type="match status" value="1"/>
</dbReference>
<dbReference type="Pfam" id="PF16736">
    <property type="entry name" value="sCache_like"/>
    <property type="match status" value="1"/>
</dbReference>
<dbReference type="InterPro" id="IPR003660">
    <property type="entry name" value="HAMP_dom"/>
</dbReference>
<dbReference type="Proteomes" id="UP000774000">
    <property type="component" value="Unassembled WGS sequence"/>
</dbReference>
<dbReference type="SUPFAM" id="SSF47384">
    <property type="entry name" value="Homodimeric domain of signal transducing histidine kinase"/>
    <property type="match status" value="1"/>
</dbReference>
<keyword evidence="8" id="KW-0547">Nucleotide-binding</keyword>
<dbReference type="PRINTS" id="PR00344">
    <property type="entry name" value="BCTRLSENSOR"/>
</dbReference>
<evidence type="ECO:0000259" key="16">
    <source>
        <dbReference type="PROSITE" id="PS50109"/>
    </source>
</evidence>
<dbReference type="GO" id="GO:0016036">
    <property type="term" value="P:cellular response to phosphate starvation"/>
    <property type="evidence" value="ECO:0007669"/>
    <property type="project" value="TreeGrafter"/>
</dbReference>
<dbReference type="EMBL" id="JAFBDQ010000001">
    <property type="protein sequence ID" value="MBM7555449.1"/>
    <property type="molecule type" value="Genomic_DNA"/>
</dbReference>
<dbReference type="GO" id="GO:0004721">
    <property type="term" value="F:phosphoprotein phosphatase activity"/>
    <property type="evidence" value="ECO:0007669"/>
    <property type="project" value="TreeGrafter"/>
</dbReference>
<dbReference type="SMART" id="SM00304">
    <property type="entry name" value="HAMP"/>
    <property type="match status" value="1"/>
</dbReference>
<dbReference type="Pfam" id="PF00672">
    <property type="entry name" value="HAMP"/>
    <property type="match status" value="1"/>
</dbReference>
<feature type="transmembrane region" description="Helical" evidence="15">
    <location>
        <begin position="12"/>
        <end position="31"/>
    </location>
</feature>
<dbReference type="SUPFAM" id="SSF158472">
    <property type="entry name" value="HAMP domain-like"/>
    <property type="match status" value="1"/>
</dbReference>
<dbReference type="PROSITE" id="PS50109">
    <property type="entry name" value="HIS_KIN"/>
    <property type="match status" value="1"/>
</dbReference>
<dbReference type="InterPro" id="IPR004358">
    <property type="entry name" value="Sig_transdc_His_kin-like_C"/>
</dbReference>
<dbReference type="InterPro" id="IPR031967">
    <property type="entry name" value="PhoR_single_Cache-like_dom"/>
</dbReference>
<evidence type="ECO:0000256" key="6">
    <source>
        <dbReference type="ARBA" id="ARBA00022679"/>
    </source>
</evidence>
<keyword evidence="14" id="KW-0175">Coiled coil</keyword>
<dbReference type="CDD" id="cd00082">
    <property type="entry name" value="HisKA"/>
    <property type="match status" value="1"/>
</dbReference>
<evidence type="ECO:0000256" key="9">
    <source>
        <dbReference type="ARBA" id="ARBA00022777"/>
    </source>
</evidence>
<evidence type="ECO:0000256" key="7">
    <source>
        <dbReference type="ARBA" id="ARBA00022692"/>
    </source>
</evidence>
<dbReference type="GO" id="GO:0000155">
    <property type="term" value="F:phosphorelay sensor kinase activity"/>
    <property type="evidence" value="ECO:0007669"/>
    <property type="project" value="InterPro"/>
</dbReference>
<dbReference type="SUPFAM" id="SSF55785">
    <property type="entry name" value="PYP-like sensor domain (PAS domain)"/>
    <property type="match status" value="1"/>
</dbReference>
<dbReference type="PANTHER" id="PTHR45453:SF1">
    <property type="entry name" value="PHOSPHATE REGULON SENSOR PROTEIN PHOR"/>
    <property type="match status" value="1"/>
</dbReference>
<sequence length="587" mass="66731">MMKKLRSIRLRIVVLYLVLLTVALLFAGFFLQNSLKGYFLQWFDKRLIGEMNLLIRITKPLIEKKEAKKLDDLAEEYGKKLEARITIVDRQGIVLADSREEPKEMDNHLQRPEIQQALQTGLGKETRYSATLGLDMKYLAIPIKSQGNVIGIMRVALDLSKIKKMYRGIWWVLFQVGIITFFISIILSLKFASNITEPIEKMTNIVERISEGSLDQKIKIDTKDEIGQLAKMFNQMVNRVKEKVEQISNEKSKIEAIVGSIGDGVIAVNLNKEVLLINLAARDIFNVEEDVIGKSLINITKNHKLEELIDEALSKSESLTEEIELLLPEERTFRIRLAPIIREEKAIGVVISLRDITDIRQLQQMRTEFVSNVSHELKTPLTSIKGYVETLLETEADEETYESFLEVIKNETNRLELLIDDILNLSKIESGVNELEKKVDINKVVSNLLSLLKPKAVDKNINLKLALDDNLPLINGDYNQLSRMMINLIDNAIKYTPEGGKVEVEASSKDQKLVVEVKDNGIGIPEEDLVRIFERFYRVDKGRSRKLGGTGLGLSIVKHIVENHHGDIRVDSEVEQGTTFTIEFPIA</sequence>
<dbReference type="Pfam" id="PF00989">
    <property type="entry name" value="PAS"/>
    <property type="match status" value="1"/>
</dbReference>
<dbReference type="FunFam" id="1.10.287.130:FF:000008">
    <property type="entry name" value="Two-component sensor histidine kinase"/>
    <property type="match status" value="1"/>
</dbReference>
<keyword evidence="12" id="KW-0902">Two-component regulatory system</keyword>
<keyword evidence="5" id="KW-0597">Phosphoprotein</keyword>
<dbReference type="InterPro" id="IPR050351">
    <property type="entry name" value="BphY/WalK/GraS-like"/>
</dbReference>
<dbReference type="InterPro" id="IPR036890">
    <property type="entry name" value="HATPase_C_sf"/>
</dbReference>
<evidence type="ECO:0000256" key="1">
    <source>
        <dbReference type="ARBA" id="ARBA00000085"/>
    </source>
</evidence>
<evidence type="ECO:0000256" key="13">
    <source>
        <dbReference type="ARBA" id="ARBA00023136"/>
    </source>
</evidence>
<evidence type="ECO:0000256" key="2">
    <source>
        <dbReference type="ARBA" id="ARBA00004651"/>
    </source>
</evidence>
<dbReference type="Gene3D" id="3.30.450.20">
    <property type="entry name" value="PAS domain"/>
    <property type="match status" value="2"/>
</dbReference>
<protein>
    <recommendedName>
        <fullName evidence="3">histidine kinase</fullName>
        <ecNumber evidence="3">2.7.13.3</ecNumber>
    </recommendedName>
</protein>
<dbReference type="Pfam" id="PF02518">
    <property type="entry name" value="HATPase_c"/>
    <property type="match status" value="1"/>
</dbReference>
<feature type="transmembrane region" description="Helical" evidence="15">
    <location>
        <begin position="138"/>
        <end position="157"/>
    </location>
</feature>
<evidence type="ECO:0000259" key="17">
    <source>
        <dbReference type="PROSITE" id="PS50885"/>
    </source>
</evidence>
<dbReference type="InterPro" id="IPR029151">
    <property type="entry name" value="Sensor-like_sf"/>
</dbReference>
<dbReference type="GO" id="GO:0006355">
    <property type="term" value="P:regulation of DNA-templated transcription"/>
    <property type="evidence" value="ECO:0007669"/>
    <property type="project" value="InterPro"/>
</dbReference>
<dbReference type="Gene3D" id="3.30.565.10">
    <property type="entry name" value="Histidine kinase-like ATPase, C-terminal domain"/>
    <property type="match status" value="1"/>
</dbReference>
<dbReference type="PROSITE" id="PS50885">
    <property type="entry name" value="HAMP"/>
    <property type="match status" value="1"/>
</dbReference>
<evidence type="ECO:0000256" key="11">
    <source>
        <dbReference type="ARBA" id="ARBA00022989"/>
    </source>
</evidence>
<dbReference type="InterPro" id="IPR035965">
    <property type="entry name" value="PAS-like_dom_sf"/>
</dbReference>
<dbReference type="InterPro" id="IPR036097">
    <property type="entry name" value="HisK_dim/P_sf"/>
</dbReference>
<accession>A0A938XQ24</accession>
<keyword evidence="4" id="KW-1003">Cell membrane</keyword>
<feature type="domain" description="Histidine kinase" evidence="16">
    <location>
        <begin position="372"/>
        <end position="587"/>
    </location>
</feature>
<keyword evidence="19" id="KW-1185">Reference proteome</keyword>
<evidence type="ECO:0000256" key="5">
    <source>
        <dbReference type="ARBA" id="ARBA00022553"/>
    </source>
</evidence>
<dbReference type="RefSeq" id="WP_204700160.1">
    <property type="nucleotide sequence ID" value="NZ_JAFBDQ010000001.1"/>
</dbReference>
<dbReference type="SMART" id="SM00091">
    <property type="entry name" value="PAS"/>
    <property type="match status" value="1"/>
</dbReference>
<evidence type="ECO:0000256" key="15">
    <source>
        <dbReference type="SAM" id="Phobius"/>
    </source>
</evidence>
<name>A0A938XQ24_9FIRM</name>
<dbReference type="InterPro" id="IPR005467">
    <property type="entry name" value="His_kinase_dom"/>
</dbReference>
<dbReference type="Gene3D" id="1.10.287.130">
    <property type="match status" value="1"/>
</dbReference>